<dbReference type="GO" id="GO:0000160">
    <property type="term" value="P:phosphorelay signal transduction system"/>
    <property type="evidence" value="ECO:0007669"/>
    <property type="project" value="InterPro"/>
</dbReference>
<keyword evidence="3" id="KW-0238">DNA-binding</keyword>
<accession>C0GF26</accession>
<dbReference type="RefSeq" id="WP_008515575.1">
    <property type="nucleotide sequence ID" value="NZ_ACJM01000004.1"/>
</dbReference>
<dbReference type="PROSITE" id="PS00622">
    <property type="entry name" value="HTH_LUXR_1"/>
    <property type="match status" value="1"/>
</dbReference>
<evidence type="ECO:0000256" key="4">
    <source>
        <dbReference type="ARBA" id="ARBA00023163"/>
    </source>
</evidence>
<dbReference type="InterPro" id="IPR001789">
    <property type="entry name" value="Sig_transdc_resp-reg_receiver"/>
</dbReference>
<dbReference type="InterPro" id="IPR058245">
    <property type="entry name" value="NreC/VraR/RcsB-like_REC"/>
</dbReference>
<dbReference type="CDD" id="cd17535">
    <property type="entry name" value="REC_NarL-like"/>
    <property type="match status" value="1"/>
</dbReference>
<reference evidence="8 9" key="1">
    <citation type="submission" date="2009-02" db="EMBL/GenBank/DDBJ databases">
        <title>Sequencing of the draft genome and assembly of Dethiobacter alkaliphilus AHT 1.</title>
        <authorList>
            <consortium name="US DOE Joint Genome Institute (JGI-PGF)"/>
            <person name="Lucas S."/>
            <person name="Copeland A."/>
            <person name="Lapidus A."/>
            <person name="Glavina del Rio T."/>
            <person name="Dalin E."/>
            <person name="Tice H."/>
            <person name="Bruce D."/>
            <person name="Goodwin L."/>
            <person name="Pitluck S."/>
            <person name="Larimer F."/>
            <person name="Land M.L."/>
            <person name="Hauser L."/>
            <person name="Muyzer G."/>
        </authorList>
    </citation>
    <scope>NUCLEOTIDE SEQUENCE [LARGE SCALE GENOMIC DNA]</scope>
    <source>
        <strain evidence="8 9">AHT 1</strain>
    </source>
</reference>
<sequence>MIRVLIVDDHAVVRMGLKSLLELQDNFTVVGEAESGEEAIEIAKQEKPDVVVMDIRMPDMNGIEACREIRGVSSDIKVIMLTSYADDEAVYASIMAGASGYVLKQMDNDKLIESVERVAQGESLLDPSITGKVMGRMKDIATEKENEAKLTETERKILMLIAEGKTNQQIADAIFLAEKTVRNYVSNIFSKLNLANRAAAAAYVTKRKSMFSKKD</sequence>
<evidence type="ECO:0000313" key="8">
    <source>
        <dbReference type="EMBL" id="EEG78208.1"/>
    </source>
</evidence>
<dbReference type="PANTHER" id="PTHR43214:SF37">
    <property type="entry name" value="TRANSCRIPTIONAL REGULATORY PROTEIN YDFI"/>
    <property type="match status" value="1"/>
</dbReference>
<keyword evidence="9" id="KW-1185">Reference proteome</keyword>
<dbReference type="InterPro" id="IPR016032">
    <property type="entry name" value="Sig_transdc_resp-reg_C-effctor"/>
</dbReference>
<dbReference type="CDD" id="cd06170">
    <property type="entry name" value="LuxR_C_like"/>
    <property type="match status" value="1"/>
</dbReference>
<dbReference type="InterPro" id="IPR039420">
    <property type="entry name" value="WalR-like"/>
</dbReference>
<dbReference type="eggNOG" id="COG2197">
    <property type="taxonomic scope" value="Bacteria"/>
</dbReference>
<comment type="caution">
    <text evidence="8">The sequence shown here is derived from an EMBL/GenBank/DDBJ whole genome shotgun (WGS) entry which is preliminary data.</text>
</comment>
<keyword evidence="4" id="KW-0804">Transcription</keyword>
<feature type="domain" description="HTH luxR-type" evidence="6">
    <location>
        <begin position="143"/>
        <end position="208"/>
    </location>
</feature>
<name>C0GF26_DETAL</name>
<dbReference type="SUPFAM" id="SSF52172">
    <property type="entry name" value="CheY-like"/>
    <property type="match status" value="1"/>
</dbReference>
<dbReference type="AlphaFoldDB" id="C0GF26"/>
<dbReference type="EMBL" id="ACJM01000004">
    <property type="protein sequence ID" value="EEG78208.1"/>
    <property type="molecule type" value="Genomic_DNA"/>
</dbReference>
<proteinExistence type="predicted"/>
<dbReference type="GO" id="GO:0003677">
    <property type="term" value="F:DNA binding"/>
    <property type="evidence" value="ECO:0007669"/>
    <property type="project" value="UniProtKB-KW"/>
</dbReference>
<dbReference type="InterPro" id="IPR011006">
    <property type="entry name" value="CheY-like_superfamily"/>
</dbReference>
<dbReference type="InterPro" id="IPR000792">
    <property type="entry name" value="Tscrpt_reg_LuxR_C"/>
</dbReference>
<keyword evidence="1 5" id="KW-0597">Phosphoprotein</keyword>
<keyword evidence="2" id="KW-0805">Transcription regulation</keyword>
<dbReference type="SMART" id="SM00421">
    <property type="entry name" value="HTH_LUXR"/>
    <property type="match status" value="1"/>
</dbReference>
<evidence type="ECO:0000259" key="6">
    <source>
        <dbReference type="PROSITE" id="PS50043"/>
    </source>
</evidence>
<evidence type="ECO:0000256" key="1">
    <source>
        <dbReference type="ARBA" id="ARBA00022553"/>
    </source>
</evidence>
<dbReference type="PROSITE" id="PS50043">
    <property type="entry name" value="HTH_LUXR_2"/>
    <property type="match status" value="1"/>
</dbReference>
<dbReference type="SUPFAM" id="SSF46894">
    <property type="entry name" value="C-terminal effector domain of the bipartite response regulators"/>
    <property type="match status" value="1"/>
</dbReference>
<dbReference type="SMART" id="SM00448">
    <property type="entry name" value="REC"/>
    <property type="match status" value="1"/>
</dbReference>
<dbReference type="Pfam" id="PF00072">
    <property type="entry name" value="Response_reg"/>
    <property type="match status" value="1"/>
</dbReference>
<gene>
    <name evidence="8" type="ORF">DealDRAFT_1085</name>
</gene>
<evidence type="ECO:0000256" key="5">
    <source>
        <dbReference type="PROSITE-ProRule" id="PRU00169"/>
    </source>
</evidence>
<evidence type="ECO:0000256" key="2">
    <source>
        <dbReference type="ARBA" id="ARBA00023015"/>
    </source>
</evidence>
<evidence type="ECO:0000256" key="3">
    <source>
        <dbReference type="ARBA" id="ARBA00023125"/>
    </source>
</evidence>
<dbReference type="STRING" id="555088.DealDRAFT_1085"/>
<dbReference type="Pfam" id="PF00196">
    <property type="entry name" value="GerE"/>
    <property type="match status" value="1"/>
</dbReference>
<dbReference type="PRINTS" id="PR00038">
    <property type="entry name" value="HTHLUXR"/>
</dbReference>
<evidence type="ECO:0000259" key="7">
    <source>
        <dbReference type="PROSITE" id="PS50110"/>
    </source>
</evidence>
<dbReference type="Proteomes" id="UP000006443">
    <property type="component" value="Unassembled WGS sequence"/>
</dbReference>
<dbReference type="PANTHER" id="PTHR43214">
    <property type="entry name" value="TWO-COMPONENT RESPONSE REGULATOR"/>
    <property type="match status" value="1"/>
</dbReference>
<organism evidence="8 9">
    <name type="scientific">Dethiobacter alkaliphilus AHT 1</name>
    <dbReference type="NCBI Taxonomy" id="555088"/>
    <lineage>
        <taxon>Bacteria</taxon>
        <taxon>Bacillati</taxon>
        <taxon>Bacillota</taxon>
        <taxon>Dethiobacteria</taxon>
        <taxon>Dethiobacterales</taxon>
        <taxon>Dethiobacteraceae</taxon>
        <taxon>Dethiobacter</taxon>
    </lineage>
</organism>
<dbReference type="OrthoDB" id="1825091at2"/>
<dbReference type="GO" id="GO:0006355">
    <property type="term" value="P:regulation of DNA-templated transcription"/>
    <property type="evidence" value="ECO:0007669"/>
    <property type="project" value="InterPro"/>
</dbReference>
<dbReference type="Gene3D" id="3.40.50.2300">
    <property type="match status" value="1"/>
</dbReference>
<dbReference type="PROSITE" id="PS50110">
    <property type="entry name" value="RESPONSE_REGULATORY"/>
    <property type="match status" value="1"/>
</dbReference>
<feature type="modified residue" description="4-aspartylphosphate" evidence="5">
    <location>
        <position position="54"/>
    </location>
</feature>
<feature type="domain" description="Response regulatory" evidence="7">
    <location>
        <begin position="3"/>
        <end position="119"/>
    </location>
</feature>
<evidence type="ECO:0000313" key="9">
    <source>
        <dbReference type="Proteomes" id="UP000006443"/>
    </source>
</evidence>
<protein>
    <submittedName>
        <fullName evidence="8">Two component transcriptional regulator, LuxR family</fullName>
    </submittedName>
</protein>